<dbReference type="AlphaFoldDB" id="A0A0B2AI00"/>
<evidence type="ECO:0000313" key="1">
    <source>
        <dbReference type="EMBL" id="KHL01431.1"/>
    </source>
</evidence>
<proteinExistence type="predicted"/>
<dbReference type="OrthoDB" id="669978at2"/>
<dbReference type="EMBL" id="JTDL01000141">
    <property type="protein sequence ID" value="KHL01431.1"/>
    <property type="molecule type" value="Genomic_DNA"/>
</dbReference>
<comment type="caution">
    <text evidence="1">The sequence shown here is derived from an EMBL/GenBank/DDBJ whole genome shotgun (WGS) entry which is preliminary data.</text>
</comment>
<name>A0A0B2AI00_9MICC</name>
<sequence length="161" mass="18128">MKIGLALEELHRSEAELAHELLKISERHKVDHEIFHLAKDLARWSQQHVRDIAEIGKDYGQDHLDPEAGTKHGPVDAIVEKGSELIGRMSSPALLLLRDLREVYMKAAGVSVDWELLAQAAQGIKHRDLLALAQKDHPETLRQMRWANGKLKESATQILVS</sequence>
<reference evidence="1 2" key="1">
    <citation type="submission" date="2014-09" db="EMBL/GenBank/DDBJ databases">
        <title>Genome sequence of Sinomonas sp. MUSC 117.</title>
        <authorList>
            <person name="Lee L.-H."/>
        </authorList>
    </citation>
    <scope>NUCLEOTIDE SEQUENCE [LARGE SCALE GENOMIC DNA]</scope>
    <source>
        <strain evidence="1 2">MUSC 117</strain>
    </source>
</reference>
<keyword evidence="2" id="KW-1185">Reference proteome</keyword>
<dbReference type="Proteomes" id="UP000030982">
    <property type="component" value="Unassembled WGS sequence"/>
</dbReference>
<evidence type="ECO:0008006" key="3">
    <source>
        <dbReference type="Google" id="ProtNLM"/>
    </source>
</evidence>
<evidence type="ECO:0000313" key="2">
    <source>
        <dbReference type="Proteomes" id="UP000030982"/>
    </source>
</evidence>
<organism evidence="1 2">
    <name type="scientific">Sinomonas humi</name>
    <dbReference type="NCBI Taxonomy" id="1338436"/>
    <lineage>
        <taxon>Bacteria</taxon>
        <taxon>Bacillati</taxon>
        <taxon>Actinomycetota</taxon>
        <taxon>Actinomycetes</taxon>
        <taxon>Micrococcales</taxon>
        <taxon>Micrococcaceae</taxon>
        <taxon>Sinomonas</taxon>
    </lineage>
</organism>
<protein>
    <recommendedName>
        <fullName evidence="3">DUF892 family protein</fullName>
    </recommendedName>
</protein>
<dbReference type="RefSeq" id="WP_043125850.1">
    <property type="nucleotide sequence ID" value="NZ_JTDL01000141.1"/>
</dbReference>
<gene>
    <name evidence="1" type="ORF">LK10_16365</name>
</gene>
<accession>A0A0B2AI00</accession>
<dbReference type="STRING" id="1338436.LK10_16365"/>